<organism evidence="7 8">
    <name type="scientific">Dyella japonica DSM 16301</name>
    <dbReference type="NCBI Taxonomy" id="1440762"/>
    <lineage>
        <taxon>Bacteria</taxon>
        <taxon>Pseudomonadati</taxon>
        <taxon>Pseudomonadota</taxon>
        <taxon>Gammaproteobacteria</taxon>
        <taxon>Lysobacterales</taxon>
        <taxon>Rhodanobacteraceae</taxon>
        <taxon>Dyella</taxon>
    </lineage>
</organism>
<evidence type="ECO:0000256" key="3">
    <source>
        <dbReference type="ARBA" id="ARBA00022741"/>
    </source>
</evidence>
<evidence type="ECO:0000313" key="8">
    <source>
        <dbReference type="Proteomes" id="UP000035481"/>
    </source>
</evidence>
<evidence type="ECO:0000259" key="6">
    <source>
        <dbReference type="PROSITE" id="PS50893"/>
    </source>
</evidence>
<dbReference type="Pfam" id="PF00005">
    <property type="entry name" value="ABC_tran"/>
    <property type="match status" value="1"/>
</dbReference>
<dbReference type="InterPro" id="IPR017871">
    <property type="entry name" value="ABC_transporter-like_CS"/>
</dbReference>
<dbReference type="PANTHER" id="PTHR46743:SF2">
    <property type="entry name" value="TEICHOIC ACIDS EXPORT ATP-BINDING PROTEIN TAGH"/>
    <property type="match status" value="1"/>
</dbReference>
<dbReference type="SMART" id="SM00382">
    <property type="entry name" value="AAA"/>
    <property type="match status" value="1"/>
</dbReference>
<dbReference type="RefSeq" id="WP_046969855.1">
    <property type="nucleotide sequence ID" value="NZ_JPLA01000001.1"/>
</dbReference>
<feature type="region of interest" description="Disordered" evidence="5">
    <location>
        <begin position="287"/>
        <end position="321"/>
    </location>
</feature>
<dbReference type="SUPFAM" id="SSF52540">
    <property type="entry name" value="P-loop containing nucleoside triphosphate hydrolases"/>
    <property type="match status" value="1"/>
</dbReference>
<dbReference type="GO" id="GO:0016020">
    <property type="term" value="C:membrane"/>
    <property type="evidence" value="ECO:0007669"/>
    <property type="project" value="InterPro"/>
</dbReference>
<dbReference type="STRING" id="1440762.Y882_00260"/>
<keyword evidence="2" id="KW-0813">Transport</keyword>
<dbReference type="PROSITE" id="PS50893">
    <property type="entry name" value="ABC_TRANSPORTER_2"/>
    <property type="match status" value="1"/>
</dbReference>
<dbReference type="InterPro" id="IPR015860">
    <property type="entry name" value="ABC_transpr_TagH-like"/>
</dbReference>
<dbReference type="PROSITE" id="PS00211">
    <property type="entry name" value="ABC_TRANSPORTER_1"/>
    <property type="match status" value="1"/>
</dbReference>
<dbReference type="GO" id="GO:0140359">
    <property type="term" value="F:ABC-type transporter activity"/>
    <property type="evidence" value="ECO:0007669"/>
    <property type="project" value="InterPro"/>
</dbReference>
<dbReference type="Gene3D" id="2.70.50.60">
    <property type="entry name" value="abc- transporter (atp binding component) like domain"/>
    <property type="match status" value="1"/>
</dbReference>
<evidence type="ECO:0000313" key="7">
    <source>
        <dbReference type="EMBL" id="KLD66150.1"/>
    </source>
</evidence>
<dbReference type="CDD" id="cd03220">
    <property type="entry name" value="ABC_KpsT_Wzt"/>
    <property type="match status" value="1"/>
</dbReference>
<dbReference type="AlphaFoldDB" id="A0A0G9H8Q5"/>
<dbReference type="Proteomes" id="UP000035481">
    <property type="component" value="Unassembled WGS sequence"/>
</dbReference>
<dbReference type="InterPro" id="IPR003439">
    <property type="entry name" value="ABC_transporter-like_ATP-bd"/>
</dbReference>
<reference evidence="7 8" key="1">
    <citation type="journal article" date="2015" name="Antonie Van Leeuwenhoek">
        <title>A phylogenomic and molecular marker based taxonomic framework for the order Xanthomonadales: proposal to transfer the families Algiphilaceae and Solimonadaceae to the order Nevskiales ord. nov. and to create a new family within the order Xanthomonadales, the family Rhodanobacteraceae fam. nov., containing the genus Rhodanobacter and its closest relatives.</title>
        <authorList>
            <person name="Naushad S."/>
            <person name="Adeolu M."/>
            <person name="Wong S."/>
            <person name="Sohail M."/>
            <person name="Schellhorn H.E."/>
            <person name="Gupta R.S."/>
        </authorList>
    </citation>
    <scope>NUCLEOTIDE SEQUENCE [LARGE SCALE GENOMIC DNA]</scope>
    <source>
        <strain evidence="7 8">DSM 16301</strain>
    </source>
</reference>
<evidence type="ECO:0000256" key="2">
    <source>
        <dbReference type="ARBA" id="ARBA00022448"/>
    </source>
</evidence>
<comment type="similarity">
    <text evidence="1">Belongs to the ABC transporter superfamily.</text>
</comment>
<dbReference type="InterPro" id="IPR003593">
    <property type="entry name" value="AAA+_ATPase"/>
</dbReference>
<dbReference type="InterPro" id="IPR050683">
    <property type="entry name" value="Bact_Polysacc_Export_ATP-bd"/>
</dbReference>
<dbReference type="Pfam" id="PF14524">
    <property type="entry name" value="Wzt_C"/>
    <property type="match status" value="1"/>
</dbReference>
<accession>A0A0G9H8Q5</accession>
<dbReference type="CDD" id="cd10147">
    <property type="entry name" value="Wzt_C-like"/>
    <property type="match status" value="1"/>
</dbReference>
<evidence type="ECO:0000256" key="5">
    <source>
        <dbReference type="SAM" id="MobiDB-lite"/>
    </source>
</evidence>
<dbReference type="Gene3D" id="3.40.50.300">
    <property type="entry name" value="P-loop containing nucleotide triphosphate hydrolases"/>
    <property type="match status" value="1"/>
</dbReference>
<dbReference type="PATRIC" id="fig|1440762.4.peg.48"/>
<evidence type="ECO:0000256" key="4">
    <source>
        <dbReference type="ARBA" id="ARBA00022840"/>
    </source>
</evidence>
<evidence type="ECO:0000256" key="1">
    <source>
        <dbReference type="ARBA" id="ARBA00005417"/>
    </source>
</evidence>
<protein>
    <recommendedName>
        <fullName evidence="6">ABC transporter domain-containing protein</fullName>
    </recommendedName>
</protein>
<proteinExistence type="inferred from homology"/>
<sequence>MSFDHVVRVDQASKCFRIYTSPSDRLRQYGARWMQRALPNIAQRCLPSGLANKTFHREFWALRNISFELKRGESVGILGMNGAGKSTLLQLVAGILKPTSGLIETNGRLAGLFELGSGFNPEFTGRENVFLNAAMLGFSRTEVLERFAAIEQFAGIGDFIDRPVKTYSSGMMVRLAFAVQVQLEPDVLIVDEALAVGDALFQKRCYARIERFLADGGSLLFVSHDQESVRTLTDRALLLRDGATVCEGTSSEVVLEYRRLLHEAENEQARSVLQYLSSAARERASDIVATPKSSAEPAAKPGSTQASAALEPGAPARSRTGDMSFGDLDVEILSTATFDAKGAPCELFYPGDEIDVRVRYRANKSATGLNFGFRLRNKEGVKLYSGGTFNEDLLALPDSATHRTWDRAFEEGEVIELSQRFECRLGEGYYEIQSYAAEEKMMAPGHQRMLHWVDESAFFRVSMNRAERWYGGVADIRPVCRVTLVANHRDQSQGEQFARH</sequence>
<dbReference type="GO" id="GO:0016887">
    <property type="term" value="F:ATP hydrolysis activity"/>
    <property type="evidence" value="ECO:0007669"/>
    <property type="project" value="InterPro"/>
</dbReference>
<dbReference type="InterPro" id="IPR029439">
    <property type="entry name" value="Wzt_C"/>
</dbReference>
<dbReference type="PANTHER" id="PTHR46743">
    <property type="entry name" value="TEICHOIC ACIDS EXPORT ATP-BINDING PROTEIN TAGH"/>
    <property type="match status" value="1"/>
</dbReference>
<dbReference type="OrthoDB" id="9778870at2"/>
<dbReference type="InterPro" id="IPR027417">
    <property type="entry name" value="P-loop_NTPase"/>
</dbReference>
<dbReference type="GO" id="GO:0005524">
    <property type="term" value="F:ATP binding"/>
    <property type="evidence" value="ECO:0007669"/>
    <property type="project" value="UniProtKB-KW"/>
</dbReference>
<keyword evidence="3" id="KW-0547">Nucleotide-binding</keyword>
<dbReference type="EMBL" id="JPLA01000001">
    <property type="protein sequence ID" value="KLD66150.1"/>
    <property type="molecule type" value="Genomic_DNA"/>
</dbReference>
<gene>
    <name evidence="7" type="ORF">Y882_00260</name>
</gene>
<name>A0A0G9H8Q5_9GAMM</name>
<comment type="caution">
    <text evidence="7">The sequence shown here is derived from an EMBL/GenBank/DDBJ whole genome shotgun (WGS) entry which is preliminary data.</text>
</comment>
<keyword evidence="4" id="KW-0067">ATP-binding</keyword>
<feature type="domain" description="ABC transporter" evidence="6">
    <location>
        <begin position="46"/>
        <end position="266"/>
    </location>
</feature>